<dbReference type="GO" id="GO:0006006">
    <property type="term" value="P:glucose metabolic process"/>
    <property type="evidence" value="ECO:0007669"/>
    <property type="project" value="TreeGrafter"/>
</dbReference>
<dbReference type="AlphaFoldDB" id="A0A6A3JJ56"/>
<dbReference type="Gene3D" id="2.70.98.10">
    <property type="match status" value="1"/>
</dbReference>
<dbReference type="InterPro" id="IPR014718">
    <property type="entry name" value="GH-type_carb-bd"/>
</dbReference>
<evidence type="ECO:0008006" key="3">
    <source>
        <dbReference type="Google" id="ProtNLM"/>
    </source>
</evidence>
<reference evidence="1 2" key="1">
    <citation type="submission" date="2018-09" db="EMBL/GenBank/DDBJ databases">
        <title>Genomic investigation of the strawberry pathogen Phytophthora fragariae indicates pathogenicity is determined by transcriptional variation in three key races.</title>
        <authorList>
            <person name="Adams T.M."/>
            <person name="Armitage A.D."/>
            <person name="Sobczyk M.K."/>
            <person name="Bates H.J."/>
            <person name="Dunwell J.M."/>
            <person name="Nellist C.F."/>
            <person name="Harrison R.J."/>
        </authorList>
    </citation>
    <scope>NUCLEOTIDE SEQUENCE [LARGE SCALE GENOMIC DNA]</scope>
    <source>
        <strain evidence="1 2">SCRP245</strain>
    </source>
</reference>
<dbReference type="PROSITE" id="PS00545">
    <property type="entry name" value="ALDOSE_1_EPIMERASE"/>
    <property type="match status" value="1"/>
</dbReference>
<proteinExistence type="predicted"/>
<dbReference type="Proteomes" id="UP000460718">
    <property type="component" value="Unassembled WGS sequence"/>
</dbReference>
<evidence type="ECO:0000313" key="1">
    <source>
        <dbReference type="EMBL" id="KAE8994172.1"/>
    </source>
</evidence>
<accession>A0A6A3JJ56</accession>
<dbReference type="GO" id="GO:0030246">
    <property type="term" value="F:carbohydrate binding"/>
    <property type="evidence" value="ECO:0007669"/>
    <property type="project" value="InterPro"/>
</dbReference>
<dbReference type="InterPro" id="IPR018052">
    <property type="entry name" value="Ald1_epimerase_CS"/>
</dbReference>
<dbReference type="InterPro" id="IPR008183">
    <property type="entry name" value="Aldose_1/G6P_1-epimerase"/>
</dbReference>
<dbReference type="EMBL" id="QXFW01001233">
    <property type="protein sequence ID" value="KAE8994172.1"/>
    <property type="molecule type" value="Genomic_DNA"/>
</dbReference>
<dbReference type="PANTHER" id="PTHR10091:SF0">
    <property type="entry name" value="GALACTOSE MUTAROTASE"/>
    <property type="match status" value="1"/>
</dbReference>
<sequence length="330" mass="36215">MAVKFLNQGAKIQEFRVGGRNLVLGFPTPELYIQHCGPHFGETVGRIANRVSGAKVSLNGKSYDLIANDGVNSLHGGNTWGLKDFDGPFEVKNHAGKDAVQFKLVSPDGDSGFPGTVHFTVTYTQTTSTTENGKELVELEVEYEAELVGPDDVQETAINITNHSYFNLSDRETIDATEVTLASDQYLVPDEGNIPTGAIESFPGIKAHEKFTLGVKEPNVDHCFLLNHDSKSIPLDTRSLPLQLLVTAEHPDTKIHLEVLSTEPAFQFYTGFWNDVPAVAGQPARGTRSGFAVEPGRYVNAINTPEWRNQMLQPKGEKFGSRIVYRAWAA</sequence>
<dbReference type="GO" id="GO:0004034">
    <property type="term" value="F:aldose 1-epimerase activity"/>
    <property type="evidence" value="ECO:0007669"/>
    <property type="project" value="TreeGrafter"/>
</dbReference>
<dbReference type="GO" id="GO:0033499">
    <property type="term" value="P:galactose catabolic process via UDP-galactose, Leloir pathway"/>
    <property type="evidence" value="ECO:0007669"/>
    <property type="project" value="TreeGrafter"/>
</dbReference>
<evidence type="ECO:0000313" key="2">
    <source>
        <dbReference type="Proteomes" id="UP000460718"/>
    </source>
</evidence>
<organism evidence="1 2">
    <name type="scientific">Phytophthora fragariae</name>
    <dbReference type="NCBI Taxonomy" id="53985"/>
    <lineage>
        <taxon>Eukaryota</taxon>
        <taxon>Sar</taxon>
        <taxon>Stramenopiles</taxon>
        <taxon>Oomycota</taxon>
        <taxon>Peronosporomycetes</taxon>
        <taxon>Peronosporales</taxon>
        <taxon>Peronosporaceae</taxon>
        <taxon>Phytophthora</taxon>
    </lineage>
</organism>
<gene>
    <name evidence="1" type="ORF">PF011_g16832</name>
</gene>
<protein>
    <recommendedName>
        <fullName evidence="3">Aldose 1-epimerase</fullName>
    </recommendedName>
</protein>
<dbReference type="PANTHER" id="PTHR10091">
    <property type="entry name" value="ALDOSE-1-EPIMERASE"/>
    <property type="match status" value="1"/>
</dbReference>
<dbReference type="InterPro" id="IPR011013">
    <property type="entry name" value="Gal_mutarotase_sf_dom"/>
</dbReference>
<comment type="caution">
    <text evidence="1">The sequence shown here is derived from an EMBL/GenBank/DDBJ whole genome shotgun (WGS) entry which is preliminary data.</text>
</comment>
<dbReference type="Pfam" id="PF01263">
    <property type="entry name" value="Aldose_epim"/>
    <property type="match status" value="1"/>
</dbReference>
<dbReference type="SUPFAM" id="SSF74650">
    <property type="entry name" value="Galactose mutarotase-like"/>
    <property type="match status" value="1"/>
</dbReference>
<name>A0A6A3JJ56_9STRA</name>